<accession>A0A9P8N909</accession>
<feature type="signal peptide" evidence="1">
    <location>
        <begin position="1"/>
        <end position="23"/>
    </location>
</feature>
<reference evidence="2" key="1">
    <citation type="submission" date="2021-08" db="EMBL/GenBank/DDBJ databases">
        <title>Global Aspergillus fumigatus from environmental and clinical sources.</title>
        <authorList>
            <person name="Barber A."/>
            <person name="Sae-Ong T."/>
        </authorList>
    </citation>
    <scope>NUCLEOTIDE SEQUENCE</scope>
    <source>
        <strain evidence="2">NRZ-2016-071</strain>
    </source>
</reference>
<gene>
    <name evidence="2" type="ORF">KXV57_002938</name>
</gene>
<evidence type="ECO:0000256" key="1">
    <source>
        <dbReference type="SAM" id="SignalP"/>
    </source>
</evidence>
<comment type="caution">
    <text evidence="2">The sequence shown here is derived from an EMBL/GenBank/DDBJ whole genome shotgun (WGS) entry which is preliminary data.</text>
</comment>
<sequence length="316" mass="34488">MIVNRSLLLYWILGCHLMAPSVADNHHQDGSNLNYAVPDHKRVPIIKIESDGISCPSGFKSASRQNIPGVGLTCLQTDRNMAGNTPVRENKATCCTKDYQDVFLVSIAGHDTPRPRALYTLDAKTCCPSNQVQAETGVQQCKYEGKSLKVQYGELTHCCWDTARKDFHAHLKDYSVGIRVPLNNDTTLPLDNPVCKSVYIKAGIATARASNVQIDVFAELRCGTFGNKSDNQTLTINFNRNRRKAGTFTFGFSVGNAVADISSQLAETGPGSGHYDIKLHGDVFGTAILGPVHVPFDHAISHNEYLDSYIGVNGVC</sequence>
<protein>
    <submittedName>
        <fullName evidence="2">Uncharacterized protein</fullName>
    </submittedName>
</protein>
<evidence type="ECO:0000313" key="3">
    <source>
        <dbReference type="Proteomes" id="UP000813423"/>
    </source>
</evidence>
<dbReference type="Proteomes" id="UP000813423">
    <property type="component" value="Unassembled WGS sequence"/>
</dbReference>
<evidence type="ECO:0000313" key="2">
    <source>
        <dbReference type="EMBL" id="KAH1893312.1"/>
    </source>
</evidence>
<feature type="chain" id="PRO_5040297023" evidence="1">
    <location>
        <begin position="24"/>
        <end position="316"/>
    </location>
</feature>
<name>A0A9P8N909_ASPFM</name>
<dbReference type="AlphaFoldDB" id="A0A9P8N909"/>
<dbReference type="EMBL" id="JAIBSC010000188">
    <property type="protein sequence ID" value="KAH1893312.1"/>
    <property type="molecule type" value="Genomic_DNA"/>
</dbReference>
<proteinExistence type="predicted"/>
<organism evidence="2 3">
    <name type="scientific">Aspergillus fumigatus</name>
    <name type="common">Neosartorya fumigata</name>
    <dbReference type="NCBI Taxonomy" id="746128"/>
    <lineage>
        <taxon>Eukaryota</taxon>
        <taxon>Fungi</taxon>
        <taxon>Dikarya</taxon>
        <taxon>Ascomycota</taxon>
        <taxon>Pezizomycotina</taxon>
        <taxon>Eurotiomycetes</taxon>
        <taxon>Eurotiomycetidae</taxon>
        <taxon>Eurotiales</taxon>
        <taxon>Aspergillaceae</taxon>
        <taxon>Aspergillus</taxon>
        <taxon>Aspergillus subgen. Fumigati</taxon>
    </lineage>
</organism>
<keyword evidence="1" id="KW-0732">Signal</keyword>